<feature type="region of interest" description="Disordered" evidence="5">
    <location>
        <begin position="1"/>
        <end position="25"/>
    </location>
</feature>
<accession>A0AAV7DG87</accession>
<evidence type="ECO:0000313" key="8">
    <source>
        <dbReference type="Proteomes" id="UP000824782"/>
    </source>
</evidence>
<dbReference type="Pfam" id="PF11835">
    <property type="entry name" value="RRM_8"/>
    <property type="match status" value="1"/>
</dbReference>
<dbReference type="InterPro" id="IPR006536">
    <property type="entry name" value="HnRNP-L/PTB"/>
</dbReference>
<dbReference type="InterPro" id="IPR000504">
    <property type="entry name" value="RRM_dom"/>
</dbReference>
<keyword evidence="3 4" id="KW-0694">RNA-binding</keyword>
<keyword evidence="8" id="KW-1185">Reference proteome</keyword>
<evidence type="ECO:0000256" key="3">
    <source>
        <dbReference type="ARBA" id="ARBA00022884"/>
    </source>
</evidence>
<dbReference type="PROSITE" id="PS50102">
    <property type="entry name" value="RRM"/>
    <property type="match status" value="2"/>
</dbReference>
<dbReference type="InterPro" id="IPR035979">
    <property type="entry name" value="RBD_domain_sf"/>
</dbReference>
<evidence type="ECO:0000256" key="4">
    <source>
        <dbReference type="PROSITE-ProRule" id="PRU00176"/>
    </source>
</evidence>
<comment type="caution">
    <text evidence="7">The sequence shown here is derived from an EMBL/GenBank/DDBJ whole genome shotgun (WGS) entry which is preliminary data.</text>
</comment>
<dbReference type="FunFam" id="3.30.70.330:FF:000018">
    <property type="entry name" value="Polypyrimidine tract-binding protein 2 isoform 1"/>
    <property type="match status" value="1"/>
</dbReference>
<organism evidence="7 8">
    <name type="scientific">Engystomops pustulosus</name>
    <name type="common">Tungara frog</name>
    <name type="synonym">Physalaemus pustulosus</name>
    <dbReference type="NCBI Taxonomy" id="76066"/>
    <lineage>
        <taxon>Eukaryota</taxon>
        <taxon>Metazoa</taxon>
        <taxon>Chordata</taxon>
        <taxon>Craniata</taxon>
        <taxon>Vertebrata</taxon>
        <taxon>Euteleostomi</taxon>
        <taxon>Amphibia</taxon>
        <taxon>Batrachia</taxon>
        <taxon>Anura</taxon>
        <taxon>Neobatrachia</taxon>
        <taxon>Hyloidea</taxon>
        <taxon>Leptodactylidae</taxon>
        <taxon>Leiuperinae</taxon>
        <taxon>Engystomops</taxon>
    </lineage>
</organism>
<dbReference type="SUPFAM" id="SSF54928">
    <property type="entry name" value="RNA-binding domain, RBD"/>
    <property type="match status" value="3"/>
</dbReference>
<evidence type="ECO:0000313" key="7">
    <source>
        <dbReference type="EMBL" id="KAG8595127.1"/>
    </source>
</evidence>
<keyword evidence="2" id="KW-0677">Repeat</keyword>
<dbReference type="GO" id="GO:0005634">
    <property type="term" value="C:nucleus"/>
    <property type="evidence" value="ECO:0007669"/>
    <property type="project" value="InterPro"/>
</dbReference>
<feature type="domain" description="RRM" evidence="6">
    <location>
        <begin position="28"/>
        <end position="112"/>
    </location>
</feature>
<dbReference type="NCBIfam" id="TIGR01649">
    <property type="entry name" value="hnRNP-L_PTB"/>
    <property type="match status" value="1"/>
</dbReference>
<evidence type="ECO:0000256" key="1">
    <source>
        <dbReference type="ARBA" id="ARBA00022553"/>
    </source>
</evidence>
<proteinExistence type="predicted"/>
<dbReference type="Proteomes" id="UP000824782">
    <property type="component" value="Unassembled WGS sequence"/>
</dbReference>
<dbReference type="GO" id="GO:0003723">
    <property type="term" value="F:RNA binding"/>
    <property type="evidence" value="ECO:0007669"/>
    <property type="project" value="UniProtKB-UniRule"/>
</dbReference>
<dbReference type="InterPro" id="IPR012677">
    <property type="entry name" value="Nucleotide-bd_a/b_plait_sf"/>
</dbReference>
<dbReference type="InterPro" id="IPR021790">
    <property type="entry name" value="PTBP1-like_RRM2"/>
</dbReference>
<dbReference type="SMART" id="SM00360">
    <property type="entry name" value="RRM"/>
    <property type="match status" value="2"/>
</dbReference>
<protein>
    <recommendedName>
        <fullName evidence="6">RRM domain-containing protein</fullName>
    </recommendedName>
</protein>
<dbReference type="EMBL" id="WNYA01000001">
    <property type="protein sequence ID" value="KAG8595127.1"/>
    <property type="molecule type" value="Genomic_DNA"/>
</dbReference>
<dbReference type="Gene3D" id="3.30.70.330">
    <property type="match status" value="3"/>
</dbReference>
<feature type="domain" description="RRM" evidence="6">
    <location>
        <begin position="151"/>
        <end position="227"/>
    </location>
</feature>
<dbReference type="Pfam" id="PF13893">
    <property type="entry name" value="RRM_5"/>
    <property type="match status" value="1"/>
</dbReference>
<sequence length="380" mass="40785">MSHSTPATANGNDSKKFKGDRSPCSPSRVIHIRKIPNDVTEAEIISLGVPFGKVTNLLMLKSKSQAFLEMASEEAAITMMNYYTPVTPHLRSQPVYIQYSNHRELKTDNLPNQSRAQAALQAVNTVQSGGLTLTGGPGGENMLLQGQSPVLRIIVENLFYPVTLEVLHQIFSKFGTVLKIITFTKNNQFQALLQYADPMNAHHAKMALDGQNIYNACCTLRIEFSKLTSLNVKYNNDKSRDFTRLDLPTGDGQPSLDATMAAAFGAPGIISSPYAGAAGFAPAIGFPQAGLSVSSVPGALGPLALTTSALTGRMAIPGLTAIPGHSVLLVSNLNPEVILPHALFILFGVYGDVHRVKILFNKKENALVQMADATQAQLGV</sequence>
<dbReference type="CDD" id="cd12784">
    <property type="entry name" value="RRM2_ROD1"/>
    <property type="match status" value="1"/>
</dbReference>
<dbReference type="GO" id="GO:0006397">
    <property type="term" value="P:mRNA processing"/>
    <property type="evidence" value="ECO:0007669"/>
    <property type="project" value="InterPro"/>
</dbReference>
<dbReference type="FunFam" id="3.30.70.330:FF:000032">
    <property type="entry name" value="Polypyrimidine tract-binding protein 2 isoform 1"/>
    <property type="match status" value="1"/>
</dbReference>
<reference evidence="7" key="1">
    <citation type="thesis" date="2020" institute="ProQuest LLC" country="789 East Eisenhower Parkway, Ann Arbor, MI, USA">
        <title>Comparative Genomics and Chromosome Evolution.</title>
        <authorList>
            <person name="Mudd A.B."/>
        </authorList>
    </citation>
    <scope>NUCLEOTIDE SEQUENCE</scope>
    <source>
        <strain evidence="7">237g6f4</strain>
        <tissue evidence="7">Blood</tissue>
    </source>
</reference>
<dbReference type="AlphaFoldDB" id="A0AAV7DG87"/>
<gene>
    <name evidence="7" type="ORF">GDO81_001425</name>
</gene>
<dbReference type="PANTHER" id="PTHR15592">
    <property type="entry name" value="MATRIN 3/NUCLEAR PROTEIN 220-RELATED"/>
    <property type="match status" value="1"/>
</dbReference>
<evidence type="ECO:0000259" key="6">
    <source>
        <dbReference type="PROSITE" id="PS50102"/>
    </source>
</evidence>
<keyword evidence="1" id="KW-0597">Phosphoprotein</keyword>
<feature type="compositionally biased region" description="Polar residues" evidence="5">
    <location>
        <begin position="1"/>
        <end position="12"/>
    </location>
</feature>
<name>A0AAV7DG87_ENGPU</name>
<evidence type="ECO:0000256" key="2">
    <source>
        <dbReference type="ARBA" id="ARBA00022737"/>
    </source>
</evidence>
<evidence type="ECO:0000256" key="5">
    <source>
        <dbReference type="SAM" id="MobiDB-lite"/>
    </source>
</evidence>